<dbReference type="EMBL" id="QYUL01000001">
    <property type="protein sequence ID" value="RJF85136.1"/>
    <property type="molecule type" value="Genomic_DNA"/>
</dbReference>
<dbReference type="OrthoDB" id="7303986at2"/>
<feature type="compositionally biased region" description="Pro residues" evidence="1">
    <location>
        <begin position="117"/>
        <end position="142"/>
    </location>
</feature>
<name>A0A418W552_9PROT</name>
<evidence type="ECO:0000256" key="1">
    <source>
        <dbReference type="SAM" id="MobiDB-lite"/>
    </source>
</evidence>
<protein>
    <submittedName>
        <fullName evidence="2">Uncharacterized protein</fullName>
    </submittedName>
</protein>
<comment type="caution">
    <text evidence="2">The sequence shown here is derived from an EMBL/GenBank/DDBJ whole genome shotgun (WGS) entry which is preliminary data.</text>
</comment>
<sequence>MRQALEISTLREDLERLSHGADALRGHVEDTVEQVRDRFAALSAEEMADAAAMAPLLQFAVAALLDVREQVRRLDTRTGAVGDEDRPSWQGVIDAPRARPSHHAAAVVSSSPEVEDAPPPPRPDPAPSPVMMTPPAPSAPPPRPRDVPTSDPTLRGETRQAAPPSMSASWLTSESPLPPPPSRAAATRGGSVVAPSPGGIDWLGRAGR</sequence>
<evidence type="ECO:0000313" key="3">
    <source>
        <dbReference type="Proteomes" id="UP000283458"/>
    </source>
</evidence>
<dbReference type="Proteomes" id="UP000283458">
    <property type="component" value="Unassembled WGS sequence"/>
</dbReference>
<feature type="compositionally biased region" description="Basic and acidic residues" evidence="1">
    <location>
        <begin position="143"/>
        <end position="158"/>
    </location>
</feature>
<keyword evidence="3" id="KW-1185">Reference proteome</keyword>
<feature type="compositionally biased region" description="Low complexity" evidence="1">
    <location>
        <begin position="103"/>
        <end position="112"/>
    </location>
</feature>
<evidence type="ECO:0000313" key="2">
    <source>
        <dbReference type="EMBL" id="RJF85136.1"/>
    </source>
</evidence>
<reference evidence="2 3" key="1">
    <citation type="submission" date="2018-09" db="EMBL/GenBank/DDBJ databases">
        <authorList>
            <person name="Zhu H."/>
        </authorList>
    </citation>
    <scope>NUCLEOTIDE SEQUENCE [LARGE SCALE GENOMIC DNA]</scope>
    <source>
        <strain evidence="2 3">K2W22B-5</strain>
    </source>
</reference>
<gene>
    <name evidence="2" type="ORF">D3877_03730</name>
</gene>
<accession>A0A418W552</accession>
<proteinExistence type="predicted"/>
<organism evidence="2 3">
    <name type="scientific">Azospirillum cavernae</name>
    <dbReference type="NCBI Taxonomy" id="2320860"/>
    <lineage>
        <taxon>Bacteria</taxon>
        <taxon>Pseudomonadati</taxon>
        <taxon>Pseudomonadota</taxon>
        <taxon>Alphaproteobacteria</taxon>
        <taxon>Rhodospirillales</taxon>
        <taxon>Azospirillaceae</taxon>
        <taxon>Azospirillum</taxon>
    </lineage>
</organism>
<feature type="region of interest" description="Disordered" evidence="1">
    <location>
        <begin position="78"/>
        <end position="208"/>
    </location>
</feature>
<dbReference type="AlphaFoldDB" id="A0A418W552"/>